<keyword evidence="1 7" id="KW-0489">Methyltransferase</keyword>
<sequence>MPLFFNAVESAAHRLSIVPPILDYFGVLGLHALVAAARTGVFDALRERPSTGAELAATLGLDARSSDLLLRSLAGLGYLRVRRGRYRLTRASRLWFTTDSPQSLVAGLEFWERTACVIWPRLAEAVRDGVPATPFYELLEGDPELSRSFQAWTAALAGRQAPAMARAVPVPRGARRVLDVGGGHGRFSLELLRRHPRLHATVLDLPQALKATAAHPRLSVRAGSFLDGDLGGGYDIALLFNVVHGLDDAQAATLLGRVAAALNPGGTVVVGDQFGDSVMPGRASRALLGLLDLNYLVTAGGRVRGFREVSELLRAAGFHAPRHRRPLRSVPTELALASLPTHRPH</sequence>
<keyword evidence="3" id="KW-0949">S-adenosyl-L-methionine</keyword>
<dbReference type="InterPro" id="IPR001077">
    <property type="entry name" value="COMT_C"/>
</dbReference>
<dbReference type="RefSeq" id="WP_185071650.1">
    <property type="nucleotide sequence ID" value="NZ_JACHMB010000001.1"/>
</dbReference>
<feature type="active site" description="Proton acceptor" evidence="4">
    <location>
        <position position="244"/>
    </location>
</feature>
<evidence type="ECO:0000313" key="7">
    <source>
        <dbReference type="EMBL" id="MBB5778184.1"/>
    </source>
</evidence>
<dbReference type="PANTHER" id="PTHR43712:SF2">
    <property type="entry name" value="O-METHYLTRANSFERASE CICE"/>
    <property type="match status" value="1"/>
</dbReference>
<dbReference type="Pfam" id="PF08100">
    <property type="entry name" value="Dimerisation"/>
    <property type="match status" value="1"/>
</dbReference>
<accession>A0A7W9LBZ0</accession>
<dbReference type="InterPro" id="IPR036388">
    <property type="entry name" value="WH-like_DNA-bd_sf"/>
</dbReference>
<protein>
    <submittedName>
        <fullName evidence="7">SAM-dependent methyltransferase</fullName>
    </submittedName>
</protein>
<dbReference type="Proteomes" id="UP000579153">
    <property type="component" value="Unassembled WGS sequence"/>
</dbReference>
<dbReference type="InterPro" id="IPR029063">
    <property type="entry name" value="SAM-dependent_MTases_sf"/>
</dbReference>
<reference evidence="7 8" key="1">
    <citation type="submission" date="2020-08" db="EMBL/GenBank/DDBJ databases">
        <title>Sequencing the genomes of 1000 actinobacteria strains.</title>
        <authorList>
            <person name="Klenk H.-P."/>
        </authorList>
    </citation>
    <scope>NUCLEOTIDE SEQUENCE [LARGE SCALE GENOMIC DNA]</scope>
    <source>
        <strain evidence="7 8">DSM 45507</strain>
    </source>
</reference>
<dbReference type="SUPFAM" id="SSF53335">
    <property type="entry name" value="S-adenosyl-L-methionine-dependent methyltransferases"/>
    <property type="match status" value="1"/>
</dbReference>
<dbReference type="InterPro" id="IPR036390">
    <property type="entry name" value="WH_DNA-bd_sf"/>
</dbReference>
<name>A0A7W9LBZ0_9ACTN</name>
<evidence type="ECO:0000313" key="8">
    <source>
        <dbReference type="Proteomes" id="UP000579153"/>
    </source>
</evidence>
<dbReference type="InterPro" id="IPR012967">
    <property type="entry name" value="COMT_dimerisation"/>
</dbReference>
<organism evidence="7 8">
    <name type="scientific">Nonomuraea jabiensis</name>
    <dbReference type="NCBI Taxonomy" id="882448"/>
    <lineage>
        <taxon>Bacteria</taxon>
        <taxon>Bacillati</taxon>
        <taxon>Actinomycetota</taxon>
        <taxon>Actinomycetes</taxon>
        <taxon>Streptosporangiales</taxon>
        <taxon>Streptosporangiaceae</taxon>
        <taxon>Nonomuraea</taxon>
    </lineage>
</organism>
<dbReference type="PANTHER" id="PTHR43712">
    <property type="entry name" value="PUTATIVE (AFU_ORTHOLOGUE AFUA_4G14580)-RELATED"/>
    <property type="match status" value="1"/>
</dbReference>
<dbReference type="GO" id="GO:0032259">
    <property type="term" value="P:methylation"/>
    <property type="evidence" value="ECO:0007669"/>
    <property type="project" value="UniProtKB-KW"/>
</dbReference>
<keyword evidence="2 7" id="KW-0808">Transferase</keyword>
<dbReference type="SUPFAM" id="SSF46785">
    <property type="entry name" value="Winged helix' DNA-binding domain"/>
    <property type="match status" value="1"/>
</dbReference>
<evidence type="ECO:0000256" key="2">
    <source>
        <dbReference type="ARBA" id="ARBA00022679"/>
    </source>
</evidence>
<dbReference type="EMBL" id="JACHMB010000001">
    <property type="protein sequence ID" value="MBB5778184.1"/>
    <property type="molecule type" value="Genomic_DNA"/>
</dbReference>
<proteinExistence type="predicted"/>
<dbReference type="AlphaFoldDB" id="A0A7W9LBZ0"/>
<evidence type="ECO:0000256" key="4">
    <source>
        <dbReference type="PIRSR" id="PIRSR005739-1"/>
    </source>
</evidence>
<dbReference type="PIRSF" id="PIRSF005739">
    <property type="entry name" value="O-mtase"/>
    <property type="match status" value="1"/>
</dbReference>
<dbReference type="Pfam" id="PF00891">
    <property type="entry name" value="Methyltransf_2"/>
    <property type="match status" value="1"/>
</dbReference>
<dbReference type="InterPro" id="IPR016461">
    <property type="entry name" value="COMT-like"/>
</dbReference>
<dbReference type="GO" id="GO:0008171">
    <property type="term" value="F:O-methyltransferase activity"/>
    <property type="evidence" value="ECO:0007669"/>
    <property type="project" value="InterPro"/>
</dbReference>
<dbReference type="Gene3D" id="1.10.10.10">
    <property type="entry name" value="Winged helix-like DNA-binding domain superfamily/Winged helix DNA-binding domain"/>
    <property type="match status" value="1"/>
</dbReference>
<feature type="domain" description="O-methyltransferase dimerisation" evidence="6">
    <location>
        <begin position="31"/>
        <end position="97"/>
    </location>
</feature>
<comment type="caution">
    <text evidence="7">The sequence shown here is derived from an EMBL/GenBank/DDBJ whole genome shotgun (WGS) entry which is preliminary data.</text>
</comment>
<evidence type="ECO:0000256" key="1">
    <source>
        <dbReference type="ARBA" id="ARBA00022603"/>
    </source>
</evidence>
<dbReference type="Gene3D" id="3.40.50.150">
    <property type="entry name" value="Vaccinia Virus protein VP39"/>
    <property type="match status" value="1"/>
</dbReference>
<evidence type="ECO:0000256" key="3">
    <source>
        <dbReference type="ARBA" id="ARBA00022691"/>
    </source>
</evidence>
<keyword evidence="8" id="KW-1185">Reference proteome</keyword>
<feature type="domain" description="O-methyltransferase C-terminal" evidence="5">
    <location>
        <begin position="135"/>
        <end position="318"/>
    </location>
</feature>
<gene>
    <name evidence="7" type="ORF">HD596_004940</name>
</gene>
<dbReference type="PROSITE" id="PS51683">
    <property type="entry name" value="SAM_OMT_II"/>
    <property type="match status" value="1"/>
</dbReference>
<evidence type="ECO:0000259" key="5">
    <source>
        <dbReference type="Pfam" id="PF00891"/>
    </source>
</evidence>
<dbReference type="GO" id="GO:0046983">
    <property type="term" value="F:protein dimerization activity"/>
    <property type="evidence" value="ECO:0007669"/>
    <property type="project" value="InterPro"/>
</dbReference>
<dbReference type="CDD" id="cd02440">
    <property type="entry name" value="AdoMet_MTases"/>
    <property type="match status" value="1"/>
</dbReference>
<evidence type="ECO:0000259" key="6">
    <source>
        <dbReference type="Pfam" id="PF08100"/>
    </source>
</evidence>